<feature type="signal peptide" evidence="1">
    <location>
        <begin position="1"/>
        <end position="19"/>
    </location>
</feature>
<protein>
    <submittedName>
        <fullName evidence="2">Uncharacterized protein</fullName>
    </submittedName>
</protein>
<accession>A0A0D0D7B6</accession>
<organism evidence="2 3">
    <name type="scientific">Paxillus rubicundulus Ve08.2h10</name>
    <dbReference type="NCBI Taxonomy" id="930991"/>
    <lineage>
        <taxon>Eukaryota</taxon>
        <taxon>Fungi</taxon>
        <taxon>Dikarya</taxon>
        <taxon>Basidiomycota</taxon>
        <taxon>Agaricomycotina</taxon>
        <taxon>Agaricomycetes</taxon>
        <taxon>Agaricomycetidae</taxon>
        <taxon>Boletales</taxon>
        <taxon>Paxilineae</taxon>
        <taxon>Paxillaceae</taxon>
        <taxon>Paxillus</taxon>
    </lineage>
</organism>
<dbReference type="HOGENOM" id="CLU_2729229_0_0_1"/>
<evidence type="ECO:0000313" key="2">
    <source>
        <dbReference type="EMBL" id="KIK76134.1"/>
    </source>
</evidence>
<dbReference type="InParanoid" id="A0A0D0D7B6"/>
<dbReference type="STRING" id="930991.A0A0D0D7B6"/>
<evidence type="ECO:0000256" key="1">
    <source>
        <dbReference type="SAM" id="SignalP"/>
    </source>
</evidence>
<reference evidence="2 3" key="1">
    <citation type="submission" date="2014-04" db="EMBL/GenBank/DDBJ databases">
        <authorList>
            <consortium name="DOE Joint Genome Institute"/>
            <person name="Kuo A."/>
            <person name="Kohler A."/>
            <person name="Jargeat P."/>
            <person name="Nagy L.G."/>
            <person name="Floudas D."/>
            <person name="Copeland A."/>
            <person name="Barry K.W."/>
            <person name="Cichocki N."/>
            <person name="Veneault-Fourrey C."/>
            <person name="LaButti K."/>
            <person name="Lindquist E.A."/>
            <person name="Lipzen A."/>
            <person name="Lundell T."/>
            <person name="Morin E."/>
            <person name="Murat C."/>
            <person name="Sun H."/>
            <person name="Tunlid A."/>
            <person name="Henrissat B."/>
            <person name="Grigoriev I.V."/>
            <person name="Hibbett D.S."/>
            <person name="Martin F."/>
            <person name="Nordberg H.P."/>
            <person name="Cantor M.N."/>
            <person name="Hua S.X."/>
        </authorList>
    </citation>
    <scope>NUCLEOTIDE SEQUENCE [LARGE SCALE GENOMIC DNA]</scope>
    <source>
        <strain evidence="2 3">Ve08.2h10</strain>
    </source>
</reference>
<reference evidence="3" key="2">
    <citation type="submission" date="2015-01" db="EMBL/GenBank/DDBJ databases">
        <title>Evolutionary Origins and Diversification of the Mycorrhizal Mutualists.</title>
        <authorList>
            <consortium name="DOE Joint Genome Institute"/>
            <consortium name="Mycorrhizal Genomics Consortium"/>
            <person name="Kohler A."/>
            <person name="Kuo A."/>
            <person name="Nagy L.G."/>
            <person name="Floudas D."/>
            <person name="Copeland A."/>
            <person name="Barry K.W."/>
            <person name="Cichocki N."/>
            <person name="Veneault-Fourrey C."/>
            <person name="LaButti K."/>
            <person name="Lindquist E.A."/>
            <person name="Lipzen A."/>
            <person name="Lundell T."/>
            <person name="Morin E."/>
            <person name="Murat C."/>
            <person name="Riley R."/>
            <person name="Ohm R."/>
            <person name="Sun H."/>
            <person name="Tunlid A."/>
            <person name="Henrissat B."/>
            <person name="Grigoriev I.V."/>
            <person name="Hibbett D.S."/>
            <person name="Martin F."/>
        </authorList>
    </citation>
    <scope>NUCLEOTIDE SEQUENCE [LARGE SCALE GENOMIC DNA]</scope>
    <source>
        <strain evidence="3">Ve08.2h10</strain>
    </source>
</reference>
<name>A0A0D0D7B6_9AGAM</name>
<dbReference type="EMBL" id="KN827654">
    <property type="protein sequence ID" value="KIK76134.1"/>
    <property type="molecule type" value="Genomic_DNA"/>
</dbReference>
<feature type="non-terminal residue" evidence="2">
    <location>
        <position position="72"/>
    </location>
</feature>
<feature type="chain" id="PRO_5002208993" evidence="1">
    <location>
        <begin position="20"/>
        <end position="72"/>
    </location>
</feature>
<keyword evidence="3" id="KW-1185">Reference proteome</keyword>
<gene>
    <name evidence="2" type="ORF">PAXRUDRAFT_783061</name>
</gene>
<evidence type="ECO:0000313" key="3">
    <source>
        <dbReference type="Proteomes" id="UP000054538"/>
    </source>
</evidence>
<sequence>MSIWTIYLNLLALLQQCMDVPLILSSMNDNVANLDNDKLPLLPGLQDLPINETDMYYYMGGVGNGTGLCKST</sequence>
<proteinExistence type="predicted"/>
<dbReference type="Proteomes" id="UP000054538">
    <property type="component" value="Unassembled WGS sequence"/>
</dbReference>
<dbReference type="AlphaFoldDB" id="A0A0D0D7B6"/>
<dbReference type="OrthoDB" id="2684934at2759"/>
<keyword evidence="1" id="KW-0732">Signal</keyword>